<keyword evidence="1" id="KW-0812">Transmembrane</keyword>
<dbReference type="Proteomes" id="UP000272400">
    <property type="component" value="Unassembled WGS sequence"/>
</dbReference>
<comment type="caution">
    <text evidence="2">The sequence shown here is derived from an EMBL/GenBank/DDBJ whole genome shotgun (WGS) entry which is preliminary data.</text>
</comment>
<keyword evidence="1" id="KW-1133">Transmembrane helix</keyword>
<name>A0A3N1CPC6_9ACTN</name>
<gene>
    <name evidence="2" type="ORF">EDD29_0502</name>
</gene>
<accession>A0A3N1CPC6</accession>
<dbReference type="OrthoDB" id="3425023at2"/>
<organism evidence="2 3">
    <name type="scientific">Actinocorallia herbida</name>
    <dbReference type="NCBI Taxonomy" id="58109"/>
    <lineage>
        <taxon>Bacteria</taxon>
        <taxon>Bacillati</taxon>
        <taxon>Actinomycetota</taxon>
        <taxon>Actinomycetes</taxon>
        <taxon>Streptosporangiales</taxon>
        <taxon>Thermomonosporaceae</taxon>
        <taxon>Actinocorallia</taxon>
    </lineage>
</organism>
<feature type="transmembrane region" description="Helical" evidence="1">
    <location>
        <begin position="79"/>
        <end position="101"/>
    </location>
</feature>
<proteinExistence type="predicted"/>
<dbReference type="EMBL" id="RJKE01000001">
    <property type="protein sequence ID" value="ROO83014.1"/>
    <property type="molecule type" value="Genomic_DNA"/>
</dbReference>
<evidence type="ECO:0000256" key="1">
    <source>
        <dbReference type="SAM" id="Phobius"/>
    </source>
</evidence>
<dbReference type="RefSeq" id="WP_123661967.1">
    <property type="nucleotide sequence ID" value="NZ_RJKE01000001.1"/>
</dbReference>
<reference evidence="2 3" key="1">
    <citation type="submission" date="2018-11" db="EMBL/GenBank/DDBJ databases">
        <title>Sequencing the genomes of 1000 actinobacteria strains.</title>
        <authorList>
            <person name="Klenk H.-P."/>
        </authorList>
    </citation>
    <scope>NUCLEOTIDE SEQUENCE [LARGE SCALE GENOMIC DNA]</scope>
    <source>
        <strain evidence="2 3">DSM 44254</strain>
    </source>
</reference>
<evidence type="ECO:0000313" key="3">
    <source>
        <dbReference type="Proteomes" id="UP000272400"/>
    </source>
</evidence>
<dbReference type="AlphaFoldDB" id="A0A3N1CPC6"/>
<keyword evidence="3" id="KW-1185">Reference proteome</keyword>
<feature type="transmembrane region" description="Helical" evidence="1">
    <location>
        <begin position="51"/>
        <end position="72"/>
    </location>
</feature>
<sequence length="315" mass="34457">MERLYALTGPVIDPALPPKTREVLENHPESLHPGTGPRPAGPLGGLRPMDAVLALWQTPVWTYVPALIGTLYSPRVRNIAFAAQALVIAGFVLQPGLALAVQLCLQPFVFAFLLSRCGEGVAGRLARDNHGRYLLPQELNGQYGDLLGRARKAVASVLFSRVQTQGLLDDIRNTVTLPQQVWDIAETIFELDRLSDEHRGADARNPQVAELLAPQREVLRLATASVTERIEALEAYAARVKAADEALHQWETVQRLAARGDAYQDLLARTVRDELAVAEIEGLTEQARVVEEALRASVEKARRAGLALVPERKAG</sequence>
<keyword evidence="1" id="KW-0472">Membrane</keyword>
<protein>
    <submittedName>
        <fullName evidence="2">Uncharacterized protein</fullName>
    </submittedName>
</protein>
<evidence type="ECO:0000313" key="2">
    <source>
        <dbReference type="EMBL" id="ROO83014.1"/>
    </source>
</evidence>